<dbReference type="EMBL" id="LWDF02003100">
    <property type="protein sequence ID" value="KAE8234960.1"/>
    <property type="molecule type" value="Genomic_DNA"/>
</dbReference>
<gene>
    <name evidence="1" type="ORF">A4X13_0g9674</name>
</gene>
<proteinExistence type="predicted"/>
<reference evidence="1" key="1">
    <citation type="submission" date="2016-04" db="EMBL/GenBank/DDBJ databases">
        <authorList>
            <person name="Nguyen H.D."/>
            <person name="Samba Siva P."/>
            <person name="Cullis J."/>
            <person name="Levesque C.A."/>
            <person name="Hambleton S."/>
        </authorList>
    </citation>
    <scope>NUCLEOTIDE SEQUENCE</scope>
    <source>
        <strain evidence="1">DAOMC 236416</strain>
    </source>
</reference>
<dbReference type="Proteomes" id="UP000077521">
    <property type="component" value="Unassembled WGS sequence"/>
</dbReference>
<keyword evidence="2" id="KW-1185">Reference proteome</keyword>
<reference evidence="1" key="2">
    <citation type="journal article" date="2019" name="IMA Fungus">
        <title>Genome sequencing and comparison of five Tilletia species to identify candidate genes for the detection of regulated species infecting wheat.</title>
        <authorList>
            <person name="Nguyen H.D.T."/>
            <person name="Sultana T."/>
            <person name="Kesanakurti P."/>
            <person name="Hambleton S."/>
        </authorList>
    </citation>
    <scope>NUCLEOTIDE SEQUENCE</scope>
    <source>
        <strain evidence="1">DAOMC 236416</strain>
    </source>
</reference>
<evidence type="ECO:0000313" key="1">
    <source>
        <dbReference type="EMBL" id="KAE8234960.1"/>
    </source>
</evidence>
<name>A0A8T8S8B2_9BASI</name>
<dbReference type="AlphaFoldDB" id="A0A8T8S8B2"/>
<organism evidence="1 2">
    <name type="scientific">Tilletia indica</name>
    <dbReference type="NCBI Taxonomy" id="43049"/>
    <lineage>
        <taxon>Eukaryota</taxon>
        <taxon>Fungi</taxon>
        <taxon>Dikarya</taxon>
        <taxon>Basidiomycota</taxon>
        <taxon>Ustilaginomycotina</taxon>
        <taxon>Exobasidiomycetes</taxon>
        <taxon>Tilletiales</taxon>
        <taxon>Tilletiaceae</taxon>
        <taxon>Tilletia</taxon>
    </lineage>
</organism>
<sequence length="110" mass="11951">GVGEAWAYELGVRLAIAAGARDCLLVINVDNQGVVFGVRRGRSRNFLANQAIGRAAEIALAANVEVSIRYVRSADNLADAPSRGDWANYSPLNLPYDTPWIDVLTPFYSQ</sequence>
<comment type="caution">
    <text evidence="1">The sequence shown here is derived from an EMBL/GenBank/DDBJ whole genome shotgun (WGS) entry which is preliminary data.</text>
</comment>
<evidence type="ECO:0000313" key="2">
    <source>
        <dbReference type="Proteomes" id="UP000077521"/>
    </source>
</evidence>
<protein>
    <submittedName>
        <fullName evidence="1">Uncharacterized protein</fullName>
    </submittedName>
</protein>
<accession>A0A8T8S8B2</accession>
<feature type="non-terminal residue" evidence="1">
    <location>
        <position position="1"/>
    </location>
</feature>